<dbReference type="PANTHER" id="PTHR40940:SF1">
    <property type="entry name" value="PROTEIN BATD"/>
    <property type="match status" value="1"/>
</dbReference>
<dbReference type="PANTHER" id="PTHR40940">
    <property type="entry name" value="PROTEIN BATD-RELATED"/>
    <property type="match status" value="1"/>
</dbReference>
<dbReference type="InterPro" id="IPR057699">
    <property type="entry name" value="DUF7939"/>
</dbReference>
<evidence type="ECO:0000313" key="4">
    <source>
        <dbReference type="Proteomes" id="UP000813068"/>
    </source>
</evidence>
<gene>
    <name evidence="3" type="ORF">KRX52_17560</name>
</gene>
<keyword evidence="4" id="KW-1185">Reference proteome</keyword>
<comment type="caution">
    <text evidence="3">The sequence shown here is derived from an EMBL/GenBank/DDBJ whole genome shotgun (WGS) entry which is preliminary data.</text>
</comment>
<evidence type="ECO:0000259" key="2">
    <source>
        <dbReference type="Pfam" id="PF25607"/>
    </source>
</evidence>
<feature type="domain" description="DUF7939" evidence="2">
    <location>
        <begin position="486"/>
        <end position="561"/>
    </location>
</feature>
<evidence type="ECO:0000313" key="3">
    <source>
        <dbReference type="EMBL" id="MBV2134589.1"/>
    </source>
</evidence>
<dbReference type="Pfam" id="PF13584">
    <property type="entry name" value="BatD"/>
    <property type="match status" value="1"/>
</dbReference>
<keyword evidence="1" id="KW-1133">Transmembrane helix</keyword>
<proteinExistence type="predicted"/>
<protein>
    <submittedName>
        <fullName evidence="3">BatD family protein</fullName>
    </submittedName>
</protein>
<dbReference type="Pfam" id="PF25607">
    <property type="entry name" value="DUF7939"/>
    <property type="match status" value="1"/>
</dbReference>
<dbReference type="EMBL" id="JAHRGL010000062">
    <property type="protein sequence ID" value="MBV2134589.1"/>
    <property type="molecule type" value="Genomic_DNA"/>
</dbReference>
<feature type="transmembrane region" description="Helical" evidence="1">
    <location>
        <begin position="445"/>
        <end position="467"/>
    </location>
</feature>
<sequence>MAAADPRRSGRTAAAQVLVRAAAPSGSPAMTLSMPTHRAAALLATLVLLLVSLASQAAELRARVDRQQLTMDEIVELTLESDDPTLFGRPDLAPLQEQFEVLDTRLLTRPADSGEASGLSTRLVIGLQPRQAGTLRIPPLQIGEARSQAIELDVAEATPAPADGAAAPVFLDARLDQASVYVQAQAILTLRVYHSIPLYDDSRLAPLEMTDARVEPLGAQHTYETLIDGVRHGVIEMRYALFPLQSGELKIPALQFSATAPDGNGGAQPFAPRSGHAVQLSSPELTLQVRPKPAAYPADAPWLPARVLTLSEHWSPKTDKVRVGDSLTRSLLLRAEGLSSAQLPVLDMQVQEQWLRRYPEQPRLSNRDGAHGVIGSREEISALVPITAGRIELPALEVVWWNTVEDRLMHSRLPAHRLEVEGNPVLAVDTPTVLPSTAQEAEQLLWPWQLATAVLALTTLLGFSLWWRARRLPAVIRAAASGPSPRTLLDDLRRACQSNDPHTTRQALDAWARQQPETLADLAARYVPLSDALDGLNGALYSASGHSWQGDELWQAVGSLPVANRSDSTPAPSGSLPPLYPR</sequence>
<organism evidence="3 4">
    <name type="scientific">Geopseudomonas aromaticivorans</name>
    <dbReference type="NCBI Taxonomy" id="2849492"/>
    <lineage>
        <taxon>Bacteria</taxon>
        <taxon>Pseudomonadati</taxon>
        <taxon>Pseudomonadota</taxon>
        <taxon>Gammaproteobacteria</taxon>
        <taxon>Pseudomonadales</taxon>
        <taxon>Pseudomonadaceae</taxon>
        <taxon>Geopseudomonas</taxon>
    </lineage>
</organism>
<dbReference type="Proteomes" id="UP000813068">
    <property type="component" value="Unassembled WGS sequence"/>
</dbReference>
<keyword evidence="1" id="KW-0812">Transmembrane</keyword>
<accession>A0ABS6N0K4</accession>
<keyword evidence="1" id="KW-0472">Membrane</keyword>
<dbReference type="InterPro" id="IPR025738">
    <property type="entry name" value="BatD"/>
</dbReference>
<name>A0ABS6N0K4_9GAMM</name>
<evidence type="ECO:0000256" key="1">
    <source>
        <dbReference type="SAM" id="Phobius"/>
    </source>
</evidence>
<reference evidence="3 4" key="1">
    <citation type="submission" date="2021-06" db="EMBL/GenBank/DDBJ databases">
        <title>Differences between aerobic and microaerobic xylene degrading microbial communities.</title>
        <authorList>
            <person name="Banerjee S."/>
            <person name="Tancsics A."/>
        </authorList>
    </citation>
    <scope>NUCLEOTIDE SEQUENCE [LARGE SCALE GENOMIC DNA]</scope>
    <source>
        <strain evidence="3 4">MAP12</strain>
    </source>
</reference>